<dbReference type="SMART" id="SM00342">
    <property type="entry name" value="HTH_ARAC"/>
    <property type="match status" value="1"/>
</dbReference>
<keyword evidence="2" id="KW-0805">Transcription regulation</keyword>
<evidence type="ECO:0000256" key="2">
    <source>
        <dbReference type="ARBA" id="ARBA00023015"/>
    </source>
</evidence>
<sequence>MEQNTENSNRFEVVSYDKIKHLNLFLNNIVYRGFHIHNELELLCVFRGSCTIVARGNAIEAKAGSVVLVGHNVVHAIRADGGADFLVVQISRHILGEYFPALKTTYFEAFDLAAALPAGERARLWGHLYRLARHYIEGDALYQLHCIAAAAELLCAVYRNAPHSSVYNTADYLARKRAEQRIARICETINDNYDGKITLTEIAEAEGLTPTYLSHFFRDHFGVSFQEYLNNVRFDNALRLIADKQLSMNEIAALCGFSEVKYMAKMFRKRFNCTPREFSRRRPAPARGVLRDEETGESVYAPAESLRLLEQYVLPFTKIGGDKPNG</sequence>
<protein>
    <submittedName>
        <fullName evidence="6">AraC family transcriptional regulator</fullName>
    </submittedName>
</protein>
<feature type="domain" description="HTH araC/xylS-type" evidence="5">
    <location>
        <begin position="183"/>
        <end position="281"/>
    </location>
</feature>
<evidence type="ECO:0000259" key="5">
    <source>
        <dbReference type="PROSITE" id="PS01124"/>
    </source>
</evidence>
<dbReference type="InterPro" id="IPR050204">
    <property type="entry name" value="AraC_XylS_family_regulators"/>
</dbReference>
<gene>
    <name evidence="6" type="ORF">H9851_04360</name>
</gene>
<evidence type="ECO:0000256" key="4">
    <source>
        <dbReference type="ARBA" id="ARBA00023163"/>
    </source>
</evidence>
<keyword evidence="4" id="KW-0804">Transcription</keyword>
<proteinExistence type="predicted"/>
<dbReference type="Proteomes" id="UP000886847">
    <property type="component" value="Unassembled WGS sequence"/>
</dbReference>
<evidence type="ECO:0000256" key="3">
    <source>
        <dbReference type="ARBA" id="ARBA00023125"/>
    </source>
</evidence>
<dbReference type="Pfam" id="PF14525">
    <property type="entry name" value="AraC_binding_2"/>
    <property type="match status" value="1"/>
</dbReference>
<keyword evidence="1" id="KW-0963">Cytoplasm</keyword>
<accession>A0A9D1W169</accession>
<dbReference type="Gene3D" id="2.60.120.10">
    <property type="entry name" value="Jelly Rolls"/>
    <property type="match status" value="1"/>
</dbReference>
<reference evidence="6" key="2">
    <citation type="submission" date="2021-04" db="EMBL/GenBank/DDBJ databases">
        <authorList>
            <person name="Gilroy R."/>
        </authorList>
    </citation>
    <scope>NUCLEOTIDE SEQUENCE</scope>
    <source>
        <strain evidence="6">2189</strain>
    </source>
</reference>
<dbReference type="InterPro" id="IPR009057">
    <property type="entry name" value="Homeodomain-like_sf"/>
</dbReference>
<dbReference type="PANTHER" id="PTHR46796">
    <property type="entry name" value="HTH-TYPE TRANSCRIPTIONAL ACTIVATOR RHAS-RELATED"/>
    <property type="match status" value="1"/>
</dbReference>
<comment type="caution">
    <text evidence="6">The sequence shown here is derived from an EMBL/GenBank/DDBJ whole genome shotgun (WGS) entry which is preliminary data.</text>
</comment>
<dbReference type="PROSITE" id="PS01124">
    <property type="entry name" value="HTH_ARAC_FAMILY_2"/>
    <property type="match status" value="1"/>
</dbReference>
<evidence type="ECO:0000313" key="7">
    <source>
        <dbReference type="Proteomes" id="UP000886847"/>
    </source>
</evidence>
<dbReference type="GO" id="GO:0043565">
    <property type="term" value="F:sequence-specific DNA binding"/>
    <property type="evidence" value="ECO:0007669"/>
    <property type="project" value="InterPro"/>
</dbReference>
<dbReference type="InterPro" id="IPR018060">
    <property type="entry name" value="HTH_AraC"/>
</dbReference>
<dbReference type="EMBL" id="DXEW01000023">
    <property type="protein sequence ID" value="HIX50494.1"/>
    <property type="molecule type" value="Genomic_DNA"/>
</dbReference>
<name>A0A9D1W169_9FIRM</name>
<reference evidence="6" key="1">
    <citation type="journal article" date="2021" name="PeerJ">
        <title>Extensive microbial diversity within the chicken gut microbiome revealed by metagenomics and culture.</title>
        <authorList>
            <person name="Gilroy R."/>
            <person name="Ravi A."/>
            <person name="Getino M."/>
            <person name="Pursley I."/>
            <person name="Horton D.L."/>
            <person name="Alikhan N.F."/>
            <person name="Baker D."/>
            <person name="Gharbi K."/>
            <person name="Hall N."/>
            <person name="Watson M."/>
            <person name="Adriaenssens E.M."/>
            <person name="Foster-Nyarko E."/>
            <person name="Jarju S."/>
            <person name="Secka A."/>
            <person name="Antonio M."/>
            <person name="Oren A."/>
            <person name="Chaudhuri R.R."/>
            <person name="La Ragione R."/>
            <person name="Hildebrand F."/>
            <person name="Pallen M.J."/>
        </authorList>
    </citation>
    <scope>NUCLEOTIDE SEQUENCE</scope>
    <source>
        <strain evidence="6">2189</strain>
    </source>
</reference>
<dbReference type="InterPro" id="IPR035418">
    <property type="entry name" value="AraC-bd_2"/>
</dbReference>
<dbReference type="SUPFAM" id="SSF51215">
    <property type="entry name" value="Regulatory protein AraC"/>
    <property type="match status" value="1"/>
</dbReference>
<keyword evidence="3" id="KW-0238">DNA-binding</keyword>
<dbReference type="GO" id="GO:0003700">
    <property type="term" value="F:DNA-binding transcription factor activity"/>
    <property type="evidence" value="ECO:0007669"/>
    <property type="project" value="InterPro"/>
</dbReference>
<dbReference type="Pfam" id="PF12833">
    <property type="entry name" value="HTH_18"/>
    <property type="match status" value="1"/>
</dbReference>
<dbReference type="SUPFAM" id="SSF46689">
    <property type="entry name" value="Homeodomain-like"/>
    <property type="match status" value="2"/>
</dbReference>
<dbReference type="PANTHER" id="PTHR46796:SF13">
    <property type="entry name" value="HTH-TYPE TRANSCRIPTIONAL ACTIVATOR RHAS"/>
    <property type="match status" value="1"/>
</dbReference>
<dbReference type="InterPro" id="IPR014710">
    <property type="entry name" value="RmlC-like_jellyroll"/>
</dbReference>
<dbReference type="Gene3D" id="1.10.10.60">
    <property type="entry name" value="Homeodomain-like"/>
    <property type="match status" value="2"/>
</dbReference>
<dbReference type="InterPro" id="IPR037923">
    <property type="entry name" value="HTH-like"/>
</dbReference>
<evidence type="ECO:0000313" key="6">
    <source>
        <dbReference type="EMBL" id="HIX50494.1"/>
    </source>
</evidence>
<evidence type="ECO:0000256" key="1">
    <source>
        <dbReference type="ARBA" id="ARBA00022490"/>
    </source>
</evidence>
<organism evidence="6 7">
    <name type="scientific">Candidatus Borkfalkia faecavium</name>
    <dbReference type="NCBI Taxonomy" id="2838508"/>
    <lineage>
        <taxon>Bacteria</taxon>
        <taxon>Bacillati</taxon>
        <taxon>Bacillota</taxon>
        <taxon>Clostridia</taxon>
        <taxon>Christensenellales</taxon>
        <taxon>Christensenellaceae</taxon>
        <taxon>Candidatus Borkfalkia</taxon>
    </lineage>
</organism>
<dbReference type="AlphaFoldDB" id="A0A9D1W169"/>